<comment type="domain">
    <text evidence="8">The N-terminal region contains the highly conserved SGGXDS motif, predicted to be a P-loop motif involved in ATP binding.</text>
</comment>
<comment type="function">
    <text evidence="8">Ligates lysine onto the cytidine present at position 34 of the AUA codon-specific tRNA(Ile) that contains the anticodon CAU, in an ATP-dependent manner. Cytidine is converted to lysidine, thus changing the amino acid specificity of the tRNA from methionine to isoleucine.</text>
</comment>
<dbReference type="NCBIfam" id="TIGR02432">
    <property type="entry name" value="lysidine_TilS_N"/>
    <property type="match status" value="1"/>
</dbReference>
<dbReference type="PANTHER" id="PTHR43033:SF1">
    <property type="entry name" value="TRNA(ILE)-LYSIDINE SYNTHASE-RELATED"/>
    <property type="match status" value="1"/>
</dbReference>
<comment type="subcellular location">
    <subcellularLocation>
        <location evidence="1 8">Cytoplasm</location>
    </subcellularLocation>
</comment>
<dbReference type="NCBIfam" id="TIGR02433">
    <property type="entry name" value="lysidine_TilS_C"/>
    <property type="match status" value="1"/>
</dbReference>
<dbReference type="Gene3D" id="3.40.50.620">
    <property type="entry name" value="HUPs"/>
    <property type="match status" value="1"/>
</dbReference>
<dbReference type="InterPro" id="IPR014729">
    <property type="entry name" value="Rossmann-like_a/b/a_fold"/>
</dbReference>
<dbReference type="SUPFAM" id="SSF56037">
    <property type="entry name" value="PheT/TilS domain"/>
    <property type="match status" value="1"/>
</dbReference>
<evidence type="ECO:0000256" key="2">
    <source>
        <dbReference type="ARBA" id="ARBA00022490"/>
    </source>
</evidence>
<dbReference type="GO" id="GO:0005524">
    <property type="term" value="F:ATP binding"/>
    <property type="evidence" value="ECO:0007669"/>
    <property type="project" value="UniProtKB-UniRule"/>
</dbReference>
<keyword evidence="6 8" id="KW-0067">ATP-binding</keyword>
<name>A0A1H5XM63_9CLOT</name>
<keyword evidence="11" id="KW-1185">Reference proteome</keyword>
<dbReference type="HAMAP" id="MF_01161">
    <property type="entry name" value="tRNA_Ile_lys_synt"/>
    <property type="match status" value="1"/>
</dbReference>
<evidence type="ECO:0000256" key="8">
    <source>
        <dbReference type="HAMAP-Rule" id="MF_01161"/>
    </source>
</evidence>
<dbReference type="GO" id="GO:0005737">
    <property type="term" value="C:cytoplasm"/>
    <property type="evidence" value="ECO:0007669"/>
    <property type="project" value="UniProtKB-SubCell"/>
</dbReference>
<keyword evidence="4 8" id="KW-0819">tRNA processing</keyword>
<accession>A0A1H5XM63</accession>
<dbReference type="InterPro" id="IPR012094">
    <property type="entry name" value="tRNA_Ile_lys_synt"/>
</dbReference>
<reference evidence="11" key="1">
    <citation type="submission" date="2016-10" db="EMBL/GenBank/DDBJ databases">
        <authorList>
            <person name="Varghese N."/>
            <person name="Submissions S."/>
        </authorList>
    </citation>
    <scope>NUCLEOTIDE SEQUENCE [LARGE SCALE GENOMIC DNA]</scope>
    <source>
        <strain evidence="11">DSM 5463</strain>
    </source>
</reference>
<dbReference type="SUPFAM" id="SSF82829">
    <property type="entry name" value="MesJ substrate recognition domain-like"/>
    <property type="match status" value="1"/>
</dbReference>
<feature type="binding site" evidence="8">
    <location>
        <begin position="26"/>
        <end position="31"/>
    </location>
    <ligand>
        <name>ATP</name>
        <dbReference type="ChEBI" id="CHEBI:30616"/>
    </ligand>
</feature>
<dbReference type="GO" id="GO:0032267">
    <property type="term" value="F:tRNA(Ile)-lysidine synthase activity"/>
    <property type="evidence" value="ECO:0007669"/>
    <property type="project" value="UniProtKB-EC"/>
</dbReference>
<dbReference type="Pfam" id="PF01171">
    <property type="entry name" value="ATP_bind_3"/>
    <property type="match status" value="1"/>
</dbReference>
<evidence type="ECO:0000256" key="7">
    <source>
        <dbReference type="ARBA" id="ARBA00048539"/>
    </source>
</evidence>
<sequence>MIDKVLSYINKNSMISNGDKVVVGFSGGPDSTALLHILYRLKDELKISLYAVHVNHLIRGQEAFRDEEFSKNFCEKLNIPFYSFRIDVTKMAKEKGLSSEEAGRIARYECFNNVLKEINGNKIALAHNKNDQAETIIMKFLRGSGLKGLSGIQPVRDNIIRPLLICSREEIEYYCEHNNLQPVIDSTNKEAIYLRNKVRLELIPYIIKNINENVVDNLFKMAEILNDENEYIEKEALKYYEDIKDNGGIIVEGFKKLHVALKRRIIRQLIKDVKGDLNGIENLHVEDCLELIERNQTGKMLYLPKNLVAEISYGKFFIKRLDTKKDFEYILKIPGILRLDELNLVVKTELLKNHGNLTDTPFIKYFDYDKIKGGLVVRNRKEGDYIFPKGMKGKKKIKDLFIDKKIPRDERDSIPLVAIGKEVLWVYGIRDTKNYKIDEHTKNVLKITIERG</sequence>
<gene>
    <name evidence="8" type="primary">tilS</name>
    <name evidence="10" type="ORF">SAMN05660865_01810</name>
</gene>
<dbReference type="SUPFAM" id="SSF52402">
    <property type="entry name" value="Adenine nucleotide alpha hydrolases-like"/>
    <property type="match status" value="1"/>
</dbReference>
<dbReference type="CDD" id="cd01992">
    <property type="entry name" value="TilS_N"/>
    <property type="match status" value="1"/>
</dbReference>
<comment type="catalytic activity">
    <reaction evidence="7 8">
        <text>cytidine(34) in tRNA(Ile2) + L-lysine + ATP = lysidine(34) in tRNA(Ile2) + AMP + diphosphate + H(+)</text>
        <dbReference type="Rhea" id="RHEA:43744"/>
        <dbReference type="Rhea" id="RHEA-COMP:10625"/>
        <dbReference type="Rhea" id="RHEA-COMP:10670"/>
        <dbReference type="ChEBI" id="CHEBI:15378"/>
        <dbReference type="ChEBI" id="CHEBI:30616"/>
        <dbReference type="ChEBI" id="CHEBI:32551"/>
        <dbReference type="ChEBI" id="CHEBI:33019"/>
        <dbReference type="ChEBI" id="CHEBI:82748"/>
        <dbReference type="ChEBI" id="CHEBI:83665"/>
        <dbReference type="ChEBI" id="CHEBI:456215"/>
        <dbReference type="EC" id="6.3.4.19"/>
    </reaction>
</comment>
<organism evidence="10 11">
    <name type="scientific">Caloramator fervidus</name>
    <dbReference type="NCBI Taxonomy" id="29344"/>
    <lineage>
        <taxon>Bacteria</taxon>
        <taxon>Bacillati</taxon>
        <taxon>Bacillota</taxon>
        <taxon>Clostridia</taxon>
        <taxon>Eubacteriales</taxon>
        <taxon>Clostridiaceae</taxon>
        <taxon>Caloramator</taxon>
    </lineage>
</organism>
<dbReference type="Pfam" id="PF11734">
    <property type="entry name" value="TilS_C"/>
    <property type="match status" value="1"/>
</dbReference>
<evidence type="ECO:0000256" key="3">
    <source>
        <dbReference type="ARBA" id="ARBA00022598"/>
    </source>
</evidence>
<dbReference type="EMBL" id="FNUK01000033">
    <property type="protein sequence ID" value="SEG12733.1"/>
    <property type="molecule type" value="Genomic_DNA"/>
</dbReference>
<feature type="domain" description="Lysidine-tRNA(Ile) synthetase C-terminal" evidence="9">
    <location>
        <begin position="375"/>
        <end position="447"/>
    </location>
</feature>
<protein>
    <recommendedName>
        <fullName evidence="8">tRNA(Ile)-lysidine synthase</fullName>
        <ecNumber evidence="8">6.3.4.19</ecNumber>
    </recommendedName>
    <alternativeName>
        <fullName evidence="8">tRNA(Ile)-2-lysyl-cytidine synthase</fullName>
    </alternativeName>
    <alternativeName>
        <fullName evidence="8">tRNA(Ile)-lysidine synthetase</fullName>
    </alternativeName>
</protein>
<keyword evidence="2 8" id="KW-0963">Cytoplasm</keyword>
<evidence type="ECO:0000256" key="4">
    <source>
        <dbReference type="ARBA" id="ARBA00022694"/>
    </source>
</evidence>
<dbReference type="AlphaFoldDB" id="A0A1H5XM63"/>
<dbReference type="InterPro" id="IPR012796">
    <property type="entry name" value="Lysidine-tRNA-synth_C"/>
</dbReference>
<dbReference type="InterPro" id="IPR020825">
    <property type="entry name" value="Phe-tRNA_synthase-like_B3/B4"/>
</dbReference>
<dbReference type="Proteomes" id="UP000242850">
    <property type="component" value="Unassembled WGS sequence"/>
</dbReference>
<evidence type="ECO:0000256" key="5">
    <source>
        <dbReference type="ARBA" id="ARBA00022741"/>
    </source>
</evidence>
<keyword evidence="3 8" id="KW-0436">Ligase</keyword>
<dbReference type="Gene3D" id="1.20.59.20">
    <property type="match status" value="1"/>
</dbReference>
<dbReference type="InterPro" id="IPR012795">
    <property type="entry name" value="tRNA_Ile_lys_synt_N"/>
</dbReference>
<evidence type="ECO:0000259" key="9">
    <source>
        <dbReference type="SMART" id="SM00977"/>
    </source>
</evidence>
<evidence type="ECO:0000313" key="10">
    <source>
        <dbReference type="EMBL" id="SEG12733.1"/>
    </source>
</evidence>
<keyword evidence="5 8" id="KW-0547">Nucleotide-binding</keyword>
<evidence type="ECO:0000313" key="11">
    <source>
        <dbReference type="Proteomes" id="UP000242850"/>
    </source>
</evidence>
<comment type="similarity">
    <text evidence="8">Belongs to the tRNA(Ile)-lysidine synthase family.</text>
</comment>
<proteinExistence type="inferred from homology"/>
<dbReference type="SMART" id="SM00977">
    <property type="entry name" value="TilS_C"/>
    <property type="match status" value="1"/>
</dbReference>
<evidence type="ECO:0000256" key="1">
    <source>
        <dbReference type="ARBA" id="ARBA00004496"/>
    </source>
</evidence>
<dbReference type="GO" id="GO:0006400">
    <property type="term" value="P:tRNA modification"/>
    <property type="evidence" value="ECO:0007669"/>
    <property type="project" value="UniProtKB-UniRule"/>
</dbReference>
<dbReference type="InterPro" id="IPR011063">
    <property type="entry name" value="TilS/TtcA_N"/>
</dbReference>
<dbReference type="PANTHER" id="PTHR43033">
    <property type="entry name" value="TRNA(ILE)-LYSIDINE SYNTHASE-RELATED"/>
    <property type="match status" value="1"/>
</dbReference>
<dbReference type="EC" id="6.3.4.19" evidence="8"/>
<dbReference type="Gene3D" id="3.50.40.10">
    <property type="entry name" value="Phenylalanyl-trna Synthetase, Chain B, domain 3"/>
    <property type="match status" value="1"/>
</dbReference>
<evidence type="ECO:0000256" key="6">
    <source>
        <dbReference type="ARBA" id="ARBA00022840"/>
    </source>
</evidence>